<proteinExistence type="predicted"/>
<dbReference type="Proteomes" id="UP000182771">
    <property type="component" value="Unassembled WGS sequence"/>
</dbReference>
<evidence type="ECO:0000313" key="8">
    <source>
        <dbReference type="Proteomes" id="UP000182771"/>
    </source>
</evidence>
<organism evidence="7 8">
    <name type="scientific">Capnocytophaga granulosa</name>
    <dbReference type="NCBI Taxonomy" id="45242"/>
    <lineage>
        <taxon>Bacteria</taxon>
        <taxon>Pseudomonadati</taxon>
        <taxon>Bacteroidota</taxon>
        <taxon>Flavobacteriia</taxon>
        <taxon>Flavobacteriales</taxon>
        <taxon>Flavobacteriaceae</taxon>
        <taxon>Capnocytophaga</taxon>
    </lineage>
</organism>
<evidence type="ECO:0000256" key="3">
    <source>
        <dbReference type="ARBA" id="ARBA00022692"/>
    </source>
</evidence>
<keyword evidence="3 6" id="KW-0812">Transmembrane</keyword>
<reference evidence="7 8" key="1">
    <citation type="submission" date="2016-10" db="EMBL/GenBank/DDBJ databases">
        <authorList>
            <person name="Varghese N."/>
            <person name="Submissions S."/>
        </authorList>
    </citation>
    <scope>NUCLEOTIDE SEQUENCE [LARGE SCALE GENOMIC DNA]</scope>
    <source>
        <strain evidence="7 8">DSM 11449</strain>
    </source>
</reference>
<evidence type="ECO:0000256" key="1">
    <source>
        <dbReference type="ARBA" id="ARBA00004651"/>
    </source>
</evidence>
<comment type="caution">
    <text evidence="7">The sequence shown here is derived from an EMBL/GenBank/DDBJ whole genome shotgun (WGS) entry which is preliminary data.</text>
</comment>
<keyword evidence="8" id="KW-1185">Reference proteome</keyword>
<dbReference type="PANTHER" id="PTHR33931:SF5">
    <property type="entry name" value="UPF0299 MEMBRANE PROTEIN YOHJ"/>
    <property type="match status" value="1"/>
</dbReference>
<evidence type="ECO:0000256" key="2">
    <source>
        <dbReference type="ARBA" id="ARBA00022475"/>
    </source>
</evidence>
<dbReference type="GeneID" id="85018269"/>
<gene>
    <name evidence="7" type="ORF">SAMN05444420_10658</name>
</gene>
<accession>A0A1H2Y1C5</accession>
<feature type="transmembrane region" description="Helical" evidence="6">
    <location>
        <begin position="83"/>
        <end position="106"/>
    </location>
</feature>
<dbReference type="AlphaFoldDB" id="A0A1H2Y1C5"/>
<dbReference type="GO" id="GO:0005886">
    <property type="term" value="C:plasma membrane"/>
    <property type="evidence" value="ECO:0007669"/>
    <property type="project" value="UniProtKB-SubCell"/>
</dbReference>
<name>A0A1H2Y1C5_9FLAO</name>
<evidence type="ECO:0000256" key="5">
    <source>
        <dbReference type="ARBA" id="ARBA00023136"/>
    </source>
</evidence>
<comment type="subcellular location">
    <subcellularLocation>
        <location evidence="1">Cell membrane</location>
        <topology evidence="1">Multi-pass membrane protein</topology>
    </subcellularLocation>
</comment>
<keyword evidence="5 6" id="KW-0472">Membrane</keyword>
<keyword evidence="4 6" id="KW-1133">Transmembrane helix</keyword>
<keyword evidence="2" id="KW-1003">Cell membrane</keyword>
<dbReference type="EMBL" id="FNND01000006">
    <property type="protein sequence ID" value="SDW98379.1"/>
    <property type="molecule type" value="Genomic_DNA"/>
</dbReference>
<feature type="transmembrane region" description="Helical" evidence="6">
    <location>
        <begin position="26"/>
        <end position="46"/>
    </location>
</feature>
<dbReference type="InterPro" id="IPR005538">
    <property type="entry name" value="LrgA/CidA"/>
</dbReference>
<evidence type="ECO:0000256" key="4">
    <source>
        <dbReference type="ARBA" id="ARBA00022989"/>
    </source>
</evidence>
<dbReference type="RefSeq" id="WP_016419205.1">
    <property type="nucleotide sequence ID" value="NZ_CALGWW010000079.1"/>
</dbReference>
<feature type="transmembrane region" description="Helical" evidence="6">
    <location>
        <begin position="58"/>
        <end position="77"/>
    </location>
</feature>
<dbReference type="OrthoDB" id="3176438at2"/>
<dbReference type="PANTHER" id="PTHR33931">
    <property type="entry name" value="HOLIN-LIKE PROTEIN CIDA-RELATED"/>
    <property type="match status" value="1"/>
</dbReference>
<dbReference type="Pfam" id="PF03788">
    <property type="entry name" value="LrgA"/>
    <property type="match status" value="1"/>
</dbReference>
<evidence type="ECO:0000313" key="7">
    <source>
        <dbReference type="EMBL" id="SDW98379.1"/>
    </source>
</evidence>
<protein>
    <submittedName>
        <fullName evidence="7">Holin-like protein</fullName>
    </submittedName>
</protein>
<evidence type="ECO:0000256" key="6">
    <source>
        <dbReference type="SAM" id="Phobius"/>
    </source>
</evidence>
<sequence length="122" mass="13868">MLIRYCAIIFGCLALGELIVHLTGIHFPSSIIGMILLTLFLHLGWIKLHWVKAFSDMLISHLGLFFVPPSVAILAYFDLIAKNFWSISVAIVVSTLIVMVVTGHVYQFVRKRTKHHHENENI</sequence>